<protein>
    <recommendedName>
        <fullName evidence="1">NADP-dependent oxidoreductase domain-containing protein</fullName>
    </recommendedName>
</protein>
<accession>A0A381V6U4</accession>
<dbReference type="InterPro" id="IPR020471">
    <property type="entry name" value="AKR"/>
</dbReference>
<reference evidence="2" key="1">
    <citation type="submission" date="2018-05" db="EMBL/GenBank/DDBJ databases">
        <authorList>
            <person name="Lanie J.A."/>
            <person name="Ng W.-L."/>
            <person name="Kazmierczak K.M."/>
            <person name="Andrzejewski T.M."/>
            <person name="Davidsen T.M."/>
            <person name="Wayne K.J."/>
            <person name="Tettelin H."/>
            <person name="Glass J.I."/>
            <person name="Rusch D."/>
            <person name="Podicherti R."/>
            <person name="Tsui H.-C.T."/>
            <person name="Winkler M.E."/>
        </authorList>
    </citation>
    <scope>NUCLEOTIDE SEQUENCE</scope>
</reference>
<dbReference type="Gene3D" id="3.20.20.100">
    <property type="entry name" value="NADP-dependent oxidoreductase domain"/>
    <property type="match status" value="1"/>
</dbReference>
<proteinExistence type="predicted"/>
<dbReference type="EMBL" id="UINC01008013">
    <property type="protein sequence ID" value="SVA36096.1"/>
    <property type="molecule type" value="Genomic_DNA"/>
</dbReference>
<feature type="domain" description="NADP-dependent oxidoreductase" evidence="1">
    <location>
        <begin position="18"/>
        <end position="296"/>
    </location>
</feature>
<dbReference type="PANTHER" id="PTHR43312:SF1">
    <property type="entry name" value="NADP-DEPENDENT OXIDOREDUCTASE DOMAIN-CONTAINING PROTEIN"/>
    <property type="match status" value="1"/>
</dbReference>
<dbReference type="PRINTS" id="PR00069">
    <property type="entry name" value="ALDKETRDTASE"/>
</dbReference>
<evidence type="ECO:0000259" key="1">
    <source>
        <dbReference type="Pfam" id="PF00248"/>
    </source>
</evidence>
<name>A0A381V6U4_9ZZZZ</name>
<dbReference type="AlphaFoldDB" id="A0A381V6U4"/>
<dbReference type="Pfam" id="PF00248">
    <property type="entry name" value="Aldo_ket_red"/>
    <property type="match status" value="1"/>
</dbReference>
<dbReference type="PANTHER" id="PTHR43312">
    <property type="entry name" value="D-THREO-ALDOSE 1-DEHYDROGENASE"/>
    <property type="match status" value="1"/>
</dbReference>
<dbReference type="GO" id="GO:0016491">
    <property type="term" value="F:oxidoreductase activity"/>
    <property type="evidence" value="ECO:0007669"/>
    <property type="project" value="InterPro"/>
</dbReference>
<dbReference type="InterPro" id="IPR053135">
    <property type="entry name" value="AKR2_Oxidoreductase"/>
</dbReference>
<sequence>MEVSLLSLGTGGARQLGQTIGHSIYDQKRLVKAALDIGVNVFDTATHYGDSESILGECLSGIPRDSFLLCTKWPARDEVNNTIDDHTKLIKSIEKSLERLQTDYIDIMLFHGIMPHEYDLIVESLYPTMERLKYEGKIRSIGFSSRFSEDPGQKGIELGLSKHPELWDVVMLKYGILNQSAAAKILPLARNHNIGVINMAAVRVKLPDPILLEQLISKWKSSGLIDNDSLPTNNPLGWLVKDNVKSVIEAGYKFAAEPSSISTVLTGTASVEHLKMNVESMKEPSLIEDHMDRLKATLSHIIEYA</sequence>
<gene>
    <name evidence="2" type="ORF">METZ01_LOCUS88950</name>
</gene>
<dbReference type="SUPFAM" id="SSF51430">
    <property type="entry name" value="NAD(P)-linked oxidoreductase"/>
    <property type="match status" value="1"/>
</dbReference>
<organism evidence="2">
    <name type="scientific">marine metagenome</name>
    <dbReference type="NCBI Taxonomy" id="408172"/>
    <lineage>
        <taxon>unclassified sequences</taxon>
        <taxon>metagenomes</taxon>
        <taxon>ecological metagenomes</taxon>
    </lineage>
</organism>
<dbReference type="InterPro" id="IPR023210">
    <property type="entry name" value="NADP_OxRdtase_dom"/>
</dbReference>
<evidence type="ECO:0000313" key="2">
    <source>
        <dbReference type="EMBL" id="SVA36096.1"/>
    </source>
</evidence>
<dbReference type="InterPro" id="IPR036812">
    <property type="entry name" value="NAD(P)_OxRdtase_dom_sf"/>
</dbReference>